<organism evidence="1 2">
    <name type="scientific">Agromyces albus</name>
    <dbReference type="NCBI Taxonomy" id="205332"/>
    <lineage>
        <taxon>Bacteria</taxon>
        <taxon>Bacillati</taxon>
        <taxon>Actinomycetota</taxon>
        <taxon>Actinomycetes</taxon>
        <taxon>Micrococcales</taxon>
        <taxon>Microbacteriaceae</taxon>
        <taxon>Agromyces</taxon>
    </lineage>
</organism>
<dbReference type="EMBL" id="SDPN01000004">
    <property type="protein sequence ID" value="RXZ72575.1"/>
    <property type="molecule type" value="Genomic_DNA"/>
</dbReference>
<sequence length="121" mass="12664">MERIHYGSHVFCTGTEIAGAVLDYAGLLAAAGRFAMVDIPIIAVDGGPSKARLLLGPSMPIASETVSAPMVELLDDGAVATLRDAALVLSAPPLVPTHAAPARIDRRKTSMIDDWLELDAD</sequence>
<protein>
    <submittedName>
        <fullName evidence="1">Uncharacterized protein</fullName>
    </submittedName>
</protein>
<dbReference type="AlphaFoldDB" id="A0A4Q2L358"/>
<evidence type="ECO:0000313" key="1">
    <source>
        <dbReference type="EMBL" id="RXZ72575.1"/>
    </source>
</evidence>
<proteinExistence type="predicted"/>
<reference evidence="1 2" key="1">
    <citation type="submission" date="2019-01" db="EMBL/GenBank/DDBJ databases">
        <title>Agromyces.</title>
        <authorList>
            <person name="Li J."/>
        </authorList>
    </citation>
    <scope>NUCLEOTIDE SEQUENCE [LARGE SCALE GENOMIC DNA]</scope>
    <source>
        <strain evidence="1 2">DSM 15934</strain>
    </source>
</reference>
<gene>
    <name evidence="1" type="ORF">ESP51_03695</name>
</gene>
<dbReference type="OrthoDB" id="5120909at2"/>
<dbReference type="RefSeq" id="WP_129519539.1">
    <property type="nucleotide sequence ID" value="NZ_SDPN01000004.1"/>
</dbReference>
<dbReference type="Proteomes" id="UP000293865">
    <property type="component" value="Unassembled WGS sequence"/>
</dbReference>
<accession>A0A4Q2L358</accession>
<evidence type="ECO:0000313" key="2">
    <source>
        <dbReference type="Proteomes" id="UP000293865"/>
    </source>
</evidence>
<name>A0A4Q2L358_9MICO</name>
<comment type="caution">
    <text evidence="1">The sequence shown here is derived from an EMBL/GenBank/DDBJ whole genome shotgun (WGS) entry which is preliminary data.</text>
</comment>
<keyword evidence="2" id="KW-1185">Reference proteome</keyword>